<keyword evidence="3 8" id="KW-0489">Methyltransferase</keyword>
<dbReference type="Proteomes" id="UP000242857">
    <property type="component" value="Unassembled WGS sequence"/>
</dbReference>
<keyword evidence="4 8" id="KW-0808">Transferase</keyword>
<gene>
    <name evidence="8" type="ORF">SAMN02745204_02026</name>
</gene>
<keyword evidence="5" id="KW-0949">S-adenosyl-L-methionine</keyword>
<evidence type="ECO:0000313" key="8">
    <source>
        <dbReference type="EMBL" id="SHF21176.1"/>
    </source>
</evidence>
<dbReference type="InterPro" id="IPR002941">
    <property type="entry name" value="DNA_methylase_N4/N6"/>
</dbReference>
<comment type="catalytic activity">
    <reaction evidence="6">
        <text>a 2'-deoxyadenosine in DNA + S-adenosyl-L-methionine = an N(6)-methyl-2'-deoxyadenosine in DNA + S-adenosyl-L-homocysteine + H(+)</text>
        <dbReference type="Rhea" id="RHEA:15197"/>
        <dbReference type="Rhea" id="RHEA-COMP:12418"/>
        <dbReference type="Rhea" id="RHEA-COMP:12419"/>
        <dbReference type="ChEBI" id="CHEBI:15378"/>
        <dbReference type="ChEBI" id="CHEBI:57856"/>
        <dbReference type="ChEBI" id="CHEBI:59789"/>
        <dbReference type="ChEBI" id="CHEBI:90615"/>
        <dbReference type="ChEBI" id="CHEBI:90616"/>
        <dbReference type="EC" id="2.1.1.72"/>
    </reaction>
</comment>
<dbReference type="GO" id="GO:0032259">
    <property type="term" value="P:methylation"/>
    <property type="evidence" value="ECO:0007669"/>
    <property type="project" value="UniProtKB-KW"/>
</dbReference>
<evidence type="ECO:0000256" key="2">
    <source>
        <dbReference type="ARBA" id="ARBA00011900"/>
    </source>
</evidence>
<dbReference type="SUPFAM" id="SSF53335">
    <property type="entry name" value="S-adenosyl-L-methionine-dependent methyltransferases"/>
    <property type="match status" value="1"/>
</dbReference>
<dbReference type="PROSITE" id="PS00092">
    <property type="entry name" value="N6_MTASE"/>
    <property type="match status" value="1"/>
</dbReference>
<reference evidence="9" key="1">
    <citation type="submission" date="2016-11" db="EMBL/GenBank/DDBJ databases">
        <authorList>
            <person name="Varghese N."/>
            <person name="Submissions S."/>
        </authorList>
    </citation>
    <scope>NUCLEOTIDE SEQUENCE [LARGE SCALE GENOMIC DNA]</scope>
    <source>
        <strain evidence="9">DSM 14834</strain>
    </source>
</reference>
<accession>A0A1M4ZU77</accession>
<dbReference type="EMBL" id="FQUK01000041">
    <property type="protein sequence ID" value="SHF21176.1"/>
    <property type="molecule type" value="Genomic_DNA"/>
</dbReference>
<dbReference type="Gene3D" id="3.40.50.150">
    <property type="entry name" value="Vaccinia Virus protein VP39"/>
    <property type="match status" value="1"/>
</dbReference>
<dbReference type="GO" id="GO:0003677">
    <property type="term" value="F:DNA binding"/>
    <property type="evidence" value="ECO:0007669"/>
    <property type="project" value="InterPro"/>
</dbReference>
<dbReference type="PIRSF" id="PIRSF015855">
    <property type="entry name" value="TypeIII_Mtase_mKpnI"/>
    <property type="match status" value="1"/>
</dbReference>
<evidence type="ECO:0000256" key="4">
    <source>
        <dbReference type="ARBA" id="ARBA00022679"/>
    </source>
</evidence>
<name>A0A1M4ZU77_9GAMM</name>
<dbReference type="AlphaFoldDB" id="A0A1M4ZU77"/>
<keyword evidence="9" id="KW-1185">Reference proteome</keyword>
<evidence type="ECO:0000256" key="5">
    <source>
        <dbReference type="ARBA" id="ARBA00022691"/>
    </source>
</evidence>
<dbReference type="InterPro" id="IPR002295">
    <property type="entry name" value="N4/N6-MTase_EcoPI_Mod-like"/>
</dbReference>
<dbReference type="GO" id="GO:0009007">
    <property type="term" value="F:site-specific DNA-methyltransferase (adenine-specific) activity"/>
    <property type="evidence" value="ECO:0007669"/>
    <property type="project" value="UniProtKB-EC"/>
</dbReference>
<protein>
    <recommendedName>
        <fullName evidence="2">site-specific DNA-methyltransferase (adenine-specific)</fullName>
        <ecNumber evidence="2">2.1.1.72</ecNumber>
    </recommendedName>
</protein>
<dbReference type="Pfam" id="PF01555">
    <property type="entry name" value="N6_N4_Mtase"/>
    <property type="match status" value="1"/>
</dbReference>
<evidence type="ECO:0000256" key="6">
    <source>
        <dbReference type="ARBA" id="ARBA00047942"/>
    </source>
</evidence>
<evidence type="ECO:0000259" key="7">
    <source>
        <dbReference type="Pfam" id="PF01555"/>
    </source>
</evidence>
<dbReference type="InterPro" id="IPR002052">
    <property type="entry name" value="DNA_methylase_N6_adenine_CS"/>
</dbReference>
<proteinExistence type="inferred from homology"/>
<dbReference type="PRINTS" id="PR00506">
    <property type="entry name" value="D21N6MTFRASE"/>
</dbReference>
<dbReference type="OrthoDB" id="9816043at2"/>
<dbReference type="GO" id="GO:0008170">
    <property type="term" value="F:N-methyltransferase activity"/>
    <property type="evidence" value="ECO:0007669"/>
    <property type="project" value="InterPro"/>
</dbReference>
<dbReference type="InterPro" id="IPR029063">
    <property type="entry name" value="SAM-dependent_MTases_sf"/>
</dbReference>
<sequence>MKKLTPNDPETRSIDGVAENIRRLKALFPELVTEGPNGAAVNVDVLKALVGDATVTDADEKYGLNWHGKRRARQLALMPSTGTLRPCPEDSVDWDTTQNLMIEGDNLEVLKLLQKSYAGKVKLIYIDPPYNTGNDFVYPDDYQDSIKNYLELTGQVEGGKKISSNTEASGRFHTDWLNMMYPRLKVARDLLRNDGILLVSIGDEEAHNLRELCDEILGGENFCGVFVWEKKKKPSFLDHNMGSVTDYVIAYAKNRQYTSAFVAGAVEDGKKYPFNNAGNPLSTLRFPPFSVRFLCGDQLIAAQDMSEGNIKTELLNDVTIVNGTNVNEFALRGEFRYSQTKLDEFVAAKAEIVISKVPFRPNYVNRSGEPKKTSNLLSHRVNGIPTNEDATEEIRQLFGTDVMSYPKPTGLVQYLIRATTSSDDIVMDFFAGSGTTGHAVMAQNIADGGNRSYILVQLPEPLDPENKDQKVAADFCDSLGKPRNIAELTKERLRRAAKKIKDENPTYTGDLGFRVFKLDSSNIRAWEPDRDNLDQTLLESIEHIKADRTESDVLYELLLKLGLDLCVPIETRTFAGKEVHSVGGGVLMACLAPKIERAEVEALAQGIVDWHKALAPAGDTTCVFRDSAFADDVAKTNMAAILEQHGITNVRSL</sequence>
<evidence type="ECO:0000313" key="9">
    <source>
        <dbReference type="Proteomes" id="UP000242857"/>
    </source>
</evidence>
<dbReference type="STRING" id="213588.SAMN02745204_02026"/>
<feature type="domain" description="DNA methylase N-4/N-6" evidence="7">
    <location>
        <begin position="121"/>
        <end position="444"/>
    </location>
</feature>
<organism evidence="8 9">
    <name type="scientific">Thermomonas hydrothermalis</name>
    <dbReference type="NCBI Taxonomy" id="213588"/>
    <lineage>
        <taxon>Bacteria</taxon>
        <taxon>Pseudomonadati</taxon>
        <taxon>Pseudomonadota</taxon>
        <taxon>Gammaproteobacteria</taxon>
        <taxon>Lysobacterales</taxon>
        <taxon>Lysobacteraceae</taxon>
        <taxon>Thermomonas</taxon>
    </lineage>
</organism>
<comment type="similarity">
    <text evidence="1">Belongs to the N(4)/N(6)-methyltransferase family.</text>
</comment>
<evidence type="ECO:0000256" key="3">
    <source>
        <dbReference type="ARBA" id="ARBA00022603"/>
    </source>
</evidence>
<dbReference type="EC" id="2.1.1.72" evidence="2"/>
<evidence type="ECO:0000256" key="1">
    <source>
        <dbReference type="ARBA" id="ARBA00006594"/>
    </source>
</evidence>